<organism evidence="1 2">
    <name type="scientific">Poseidoniales virus YSH_150918</name>
    <dbReference type="NCBI Taxonomy" id="3071324"/>
    <lineage>
        <taxon>Viruses</taxon>
        <taxon>Duplodnaviria</taxon>
        <taxon>Heunggongvirae</taxon>
        <taxon>Uroviricota</taxon>
        <taxon>Caudoviricetes</taxon>
        <taxon>Magrovirales</taxon>
        <taxon>Aoguangviridae</taxon>
        <taxon>Aobingvirus</taxon>
        <taxon>Aobingvirus yangshanense</taxon>
    </lineage>
</organism>
<dbReference type="Proteomes" id="UP001157002">
    <property type="component" value="Segment"/>
</dbReference>
<keyword evidence="2" id="KW-1185">Reference proteome</keyword>
<name>A0A976UBP4_9CAUD</name>
<accession>A0A976UBP4</accession>
<evidence type="ECO:0000313" key="2">
    <source>
        <dbReference type="Proteomes" id="UP001157002"/>
    </source>
</evidence>
<proteinExistence type="predicted"/>
<dbReference type="KEGG" id="vg:80545066"/>
<dbReference type="RefSeq" id="YP_010806105.1">
    <property type="nucleotide sequence ID" value="NC_077214.1"/>
</dbReference>
<dbReference type="GeneID" id="80545066"/>
<protein>
    <submittedName>
        <fullName evidence="1">Uncharacterized protein</fullName>
    </submittedName>
</protein>
<sequence>MRAVENWVVLTKDKSETKSGILTQDRNVGIVISSNRSELIKKKVIFDSRKEYLSHGQYFFVPYENIMAILEE</sequence>
<dbReference type="EMBL" id="ON649702">
    <property type="protein sequence ID" value="UVF62511.1"/>
    <property type="molecule type" value="Genomic_DNA"/>
</dbReference>
<reference evidence="1 2" key="1">
    <citation type="submission" date="2022-05" db="EMBL/GenBank/DDBJ databases">
        <title>Diverse viruses of marine archaea discovered using metagenomics.</title>
        <authorList>
            <person name="Zhou Y."/>
        </authorList>
    </citation>
    <scope>NUCLEOTIDE SEQUENCE [LARGE SCALE GENOMIC DNA]</scope>
    <source>
        <strain evidence="1">YSH_150918</strain>
    </source>
</reference>
<evidence type="ECO:0000313" key="1">
    <source>
        <dbReference type="EMBL" id="UVF62511.1"/>
    </source>
</evidence>